<keyword evidence="3" id="KW-1185">Reference proteome</keyword>
<name>A0ABR7WZH6_9SPHI</name>
<dbReference type="InterPro" id="IPR025272">
    <property type="entry name" value="SocA_Panacea"/>
</dbReference>
<protein>
    <submittedName>
        <fullName evidence="2">SocA family protein</fullName>
    </submittedName>
</protein>
<dbReference type="EMBL" id="JACWMW010000001">
    <property type="protein sequence ID" value="MBD1383742.1"/>
    <property type="molecule type" value="Genomic_DNA"/>
</dbReference>
<feature type="domain" description="Antitoxin SocA-like Panacea" evidence="1">
    <location>
        <begin position="31"/>
        <end position="139"/>
    </location>
</feature>
<evidence type="ECO:0000313" key="2">
    <source>
        <dbReference type="EMBL" id="MBD1383742.1"/>
    </source>
</evidence>
<gene>
    <name evidence="2" type="ORF">IDJ75_00505</name>
</gene>
<dbReference type="RefSeq" id="WP_191173662.1">
    <property type="nucleotide sequence ID" value="NZ_JACWMW010000001.1"/>
</dbReference>
<proteinExistence type="predicted"/>
<evidence type="ECO:0000313" key="3">
    <source>
        <dbReference type="Proteomes" id="UP000618754"/>
    </source>
</evidence>
<dbReference type="Pfam" id="PF13274">
    <property type="entry name" value="SocA_Panacea"/>
    <property type="match status" value="1"/>
</dbReference>
<evidence type="ECO:0000259" key="1">
    <source>
        <dbReference type="Pfam" id="PF13274"/>
    </source>
</evidence>
<organism evidence="2 3">
    <name type="scientific">Mucilaginibacter rigui</name>
    <dbReference type="NCBI Taxonomy" id="534635"/>
    <lineage>
        <taxon>Bacteria</taxon>
        <taxon>Pseudomonadati</taxon>
        <taxon>Bacteroidota</taxon>
        <taxon>Sphingobacteriia</taxon>
        <taxon>Sphingobacteriales</taxon>
        <taxon>Sphingobacteriaceae</taxon>
        <taxon>Mucilaginibacter</taxon>
    </lineage>
</organism>
<reference evidence="2 3" key="1">
    <citation type="submission" date="2020-09" db="EMBL/GenBank/DDBJ databases">
        <title>Novel species of Mucilaginibacter isolated from a glacier on the Tibetan Plateau.</title>
        <authorList>
            <person name="Liu Q."/>
            <person name="Xin Y.-H."/>
        </authorList>
    </citation>
    <scope>NUCLEOTIDE SEQUENCE [LARGE SCALE GENOMIC DNA]</scope>
    <source>
        <strain evidence="2 3">CGMCC 1.13878</strain>
    </source>
</reference>
<accession>A0ABR7WZH6</accession>
<sequence>MNSFKFKKAVQALNYFAKLEGGEINYMKAGKLVYLSDRAHLRTYGRTITNDKYVAMKNGSVPSGTKDIILKSQWFTSDIIDYSNQFLSEPKNFKISSVGDVDEKVFSKTDFKILNDIYKYYGDKDQYSLSYYSHHFPEWMKFRKELEADPGRSFPISLEDFFKDGLKDEPFSQSEELLELSKQEFQHSL</sequence>
<comment type="caution">
    <text evidence="2">The sequence shown here is derived from an EMBL/GenBank/DDBJ whole genome shotgun (WGS) entry which is preliminary data.</text>
</comment>
<dbReference type="Proteomes" id="UP000618754">
    <property type="component" value="Unassembled WGS sequence"/>
</dbReference>